<dbReference type="PANTHER" id="PTHR41521:SF4">
    <property type="entry name" value="BLR0684 PROTEIN"/>
    <property type="match status" value="1"/>
</dbReference>
<dbReference type="Pfam" id="PF07045">
    <property type="entry name" value="DUF1330"/>
    <property type="match status" value="1"/>
</dbReference>
<evidence type="ECO:0000259" key="1">
    <source>
        <dbReference type="Pfam" id="PF07045"/>
    </source>
</evidence>
<dbReference type="EMBL" id="JADEYS010000004">
    <property type="protein sequence ID" value="MBE9396692.1"/>
    <property type="molecule type" value="Genomic_DNA"/>
</dbReference>
<reference evidence="2" key="1">
    <citation type="submission" date="2020-10" db="EMBL/GenBank/DDBJ databases">
        <title>Bacterium isolated from coastal waters sediment.</title>
        <authorList>
            <person name="Chen R.-J."/>
            <person name="Lu D.-C."/>
            <person name="Zhu K.-L."/>
            <person name="Du Z.-J."/>
        </authorList>
    </citation>
    <scope>NUCLEOTIDE SEQUENCE</scope>
    <source>
        <strain evidence="2">N1Y112</strain>
    </source>
</reference>
<sequence>MSSDNPAYVIGHITVKDVDLFAEYRAQVPGTIAPWGGELVFRGAKCCVLSGEHNHNDTVVIRFPDQNSLDGWFNSEAYQALIPLRTQAADMVLVGYSET</sequence>
<accession>A0A8J7F9I3</accession>
<dbReference type="InterPro" id="IPR010753">
    <property type="entry name" value="DUF1330"/>
</dbReference>
<dbReference type="PANTHER" id="PTHR41521">
    <property type="match status" value="1"/>
</dbReference>
<dbReference type="RefSeq" id="WP_193952246.1">
    <property type="nucleotide sequence ID" value="NZ_JADEYS010000004.1"/>
</dbReference>
<evidence type="ECO:0000313" key="3">
    <source>
        <dbReference type="Proteomes" id="UP000640333"/>
    </source>
</evidence>
<organism evidence="2 3">
    <name type="scientific">Pontibacterium sinense</name>
    <dbReference type="NCBI Taxonomy" id="2781979"/>
    <lineage>
        <taxon>Bacteria</taxon>
        <taxon>Pseudomonadati</taxon>
        <taxon>Pseudomonadota</taxon>
        <taxon>Gammaproteobacteria</taxon>
        <taxon>Oceanospirillales</taxon>
        <taxon>Oceanospirillaceae</taxon>
        <taxon>Pontibacterium</taxon>
    </lineage>
</organism>
<proteinExistence type="predicted"/>
<dbReference type="InterPro" id="IPR011008">
    <property type="entry name" value="Dimeric_a/b-barrel"/>
</dbReference>
<comment type="caution">
    <text evidence="2">The sequence shown here is derived from an EMBL/GenBank/DDBJ whole genome shotgun (WGS) entry which is preliminary data.</text>
</comment>
<protein>
    <submittedName>
        <fullName evidence="2">DUF1330 domain-containing protein</fullName>
    </submittedName>
</protein>
<dbReference type="Proteomes" id="UP000640333">
    <property type="component" value="Unassembled WGS sequence"/>
</dbReference>
<name>A0A8J7F9I3_9GAMM</name>
<dbReference type="AlphaFoldDB" id="A0A8J7F9I3"/>
<feature type="domain" description="DUF1330" evidence="1">
    <location>
        <begin position="6"/>
        <end position="94"/>
    </location>
</feature>
<evidence type="ECO:0000313" key="2">
    <source>
        <dbReference type="EMBL" id="MBE9396692.1"/>
    </source>
</evidence>
<gene>
    <name evidence="2" type="ORF">IOQ59_05385</name>
</gene>
<keyword evidence="3" id="KW-1185">Reference proteome</keyword>
<dbReference type="SUPFAM" id="SSF54909">
    <property type="entry name" value="Dimeric alpha+beta barrel"/>
    <property type="match status" value="1"/>
</dbReference>
<dbReference type="Gene3D" id="3.30.70.100">
    <property type="match status" value="1"/>
</dbReference>